<dbReference type="InterPro" id="IPR002848">
    <property type="entry name" value="Translin_fam"/>
</dbReference>
<dbReference type="InterPro" id="IPR036081">
    <property type="entry name" value="Translin_sf"/>
</dbReference>
<protein>
    <recommendedName>
        <fullName evidence="3">Translin-associated factor X</fullName>
    </recommendedName>
</protein>
<organism evidence="1 2">
    <name type="scientific">Phytophthora cactorum</name>
    <dbReference type="NCBI Taxonomy" id="29920"/>
    <lineage>
        <taxon>Eukaryota</taxon>
        <taxon>Sar</taxon>
        <taxon>Stramenopiles</taxon>
        <taxon>Oomycota</taxon>
        <taxon>Peronosporomycetes</taxon>
        <taxon>Peronosporales</taxon>
        <taxon>Peronosporaceae</taxon>
        <taxon>Phytophthora</taxon>
    </lineage>
</organism>
<gene>
    <name evidence="1" type="ORF">PC129_g25471</name>
</gene>
<evidence type="ECO:0008006" key="3">
    <source>
        <dbReference type="Google" id="ProtNLM"/>
    </source>
</evidence>
<feature type="non-terminal residue" evidence="1">
    <location>
        <position position="1"/>
    </location>
</feature>
<dbReference type="InterPro" id="IPR016068">
    <property type="entry name" value="Translin_N"/>
</dbReference>
<feature type="non-terminal residue" evidence="1">
    <location>
        <position position="133"/>
    </location>
</feature>
<proteinExistence type="predicted"/>
<evidence type="ECO:0000313" key="2">
    <source>
        <dbReference type="Proteomes" id="UP000760860"/>
    </source>
</evidence>
<dbReference type="EMBL" id="RCMV01006233">
    <property type="protein sequence ID" value="KAG3178892.1"/>
    <property type="molecule type" value="Genomic_DNA"/>
</dbReference>
<comment type="caution">
    <text evidence="1">The sequence shown here is derived from an EMBL/GenBank/DDBJ whole genome shotgun (WGS) entry which is preliminary data.</text>
</comment>
<dbReference type="Gene3D" id="1.20.58.190">
    <property type="entry name" value="Translin, domain 1"/>
    <property type="match status" value="1"/>
</dbReference>
<dbReference type="AlphaFoldDB" id="A0A8T1GX56"/>
<reference evidence="1" key="1">
    <citation type="submission" date="2018-05" db="EMBL/GenBank/DDBJ databases">
        <title>Effector identification in a new, highly contiguous assembly of the strawberry crown rot pathogen Phytophthora cactorum.</title>
        <authorList>
            <person name="Armitage A.D."/>
            <person name="Nellist C.F."/>
            <person name="Bates H."/>
            <person name="Vickerstaff R.J."/>
            <person name="Harrison R.J."/>
        </authorList>
    </citation>
    <scope>NUCLEOTIDE SEQUENCE</scope>
    <source>
        <strain evidence="1">P421</strain>
    </source>
</reference>
<dbReference type="SUPFAM" id="SSF74784">
    <property type="entry name" value="Translin"/>
    <property type="match status" value="1"/>
</dbReference>
<name>A0A8T1GX56_9STRA</name>
<dbReference type="Pfam" id="PF01997">
    <property type="entry name" value="Translin"/>
    <property type="match status" value="1"/>
</dbReference>
<evidence type="ECO:0000313" key="1">
    <source>
        <dbReference type="EMBL" id="KAG3178892.1"/>
    </source>
</evidence>
<accession>A0A8T1GX56</accession>
<sequence length="133" mass="15268">EHHDSREGIIKATRDVTAQSKKIIFSLQRVKQLNKDAPPHIQQDIDTRLEEISKRLNGVAPDLQSINRYRYTSPPRCLDEFVEALSFANYLRHQTLITPEESQAAMPADLALTPHDYMYGVLDLFGELMRFAT</sequence>
<dbReference type="Proteomes" id="UP000760860">
    <property type="component" value="Unassembled WGS sequence"/>
</dbReference>
<dbReference type="CDD" id="cd14820">
    <property type="entry name" value="TRAX"/>
    <property type="match status" value="1"/>
</dbReference>
<dbReference type="PANTHER" id="PTHR10741">
    <property type="entry name" value="TRANSLIN AND TRANSLIN ASSOCIATED PROTEIN X"/>
    <property type="match status" value="1"/>
</dbReference>
<dbReference type="GO" id="GO:0043565">
    <property type="term" value="F:sequence-specific DNA binding"/>
    <property type="evidence" value="ECO:0007669"/>
    <property type="project" value="InterPro"/>
</dbReference>